<feature type="transmembrane region" description="Helical" evidence="9">
    <location>
        <begin position="33"/>
        <end position="53"/>
    </location>
</feature>
<evidence type="ECO:0000256" key="5">
    <source>
        <dbReference type="ARBA" id="ARBA00022750"/>
    </source>
</evidence>
<comment type="caution">
    <text evidence="12">The sequence shown here is derived from an EMBL/GenBank/DDBJ whole genome shotgun (WGS) entry which is preliminary data.</text>
</comment>
<feature type="transmembrane region" description="Helical" evidence="9">
    <location>
        <begin position="6"/>
        <end position="26"/>
    </location>
</feature>
<dbReference type="PROSITE" id="PS00855">
    <property type="entry name" value="SPASE_II"/>
    <property type="match status" value="1"/>
</dbReference>
<keyword evidence="3 9" id="KW-0645">Protease</keyword>
<comment type="similarity">
    <text evidence="1 9 11">Belongs to the peptidase A8 family.</text>
</comment>
<dbReference type="PANTHER" id="PTHR33695:SF1">
    <property type="entry name" value="LIPOPROTEIN SIGNAL PEPTIDASE"/>
    <property type="match status" value="1"/>
</dbReference>
<keyword evidence="7 9" id="KW-1133">Transmembrane helix</keyword>
<sequence>MPPQLASIFSSPTVRMCFAALLAFSLDQLSKIVVLHVLDLAVVHTMPVWPPYLNFLMAWNKGVNFGIFSSFDFRWLLVALSIAVSIGLAVWTRDKRGWMLPLAAGTVVGGALGNALDRVIYGAVVDFINMSCCGISNPYAFNVADVLIIFGLVLFMIGQDKEQPSSS</sequence>
<evidence type="ECO:0000313" key="12">
    <source>
        <dbReference type="EMBL" id="PWF48845.1"/>
    </source>
</evidence>
<proteinExistence type="inferred from homology"/>
<dbReference type="NCBIfam" id="TIGR00077">
    <property type="entry name" value="lspA"/>
    <property type="match status" value="1"/>
</dbReference>
<protein>
    <recommendedName>
        <fullName evidence="9">Lipoprotein signal peptidase</fullName>
        <ecNumber evidence="9">3.4.23.36</ecNumber>
    </recommendedName>
    <alternativeName>
        <fullName evidence="9">Prolipoprotein signal peptidase</fullName>
    </alternativeName>
    <alternativeName>
        <fullName evidence="9">Signal peptidase II</fullName>
        <shortName evidence="9">SPase II</shortName>
    </alternativeName>
</protein>
<keyword evidence="2 9" id="KW-1003">Cell membrane</keyword>
<feature type="active site" evidence="9">
    <location>
        <position position="126"/>
    </location>
</feature>
<comment type="catalytic activity">
    <reaction evidence="9 10">
        <text>Release of signal peptides from bacterial membrane prolipoproteins. Hydrolyzes -Xaa-Yaa-Zaa-|-(S,diacylglyceryl)Cys-, in which Xaa is hydrophobic (preferably Leu), and Yaa (Ala or Ser) and Zaa (Gly or Ala) have small, neutral side chains.</text>
        <dbReference type="EC" id="3.4.23.36"/>
    </reaction>
</comment>
<gene>
    <name evidence="9 12" type="primary">lspA</name>
    <name evidence="12" type="ORF">C7C56_009730</name>
</gene>
<evidence type="ECO:0000256" key="8">
    <source>
        <dbReference type="ARBA" id="ARBA00023136"/>
    </source>
</evidence>
<evidence type="ECO:0000256" key="6">
    <source>
        <dbReference type="ARBA" id="ARBA00022801"/>
    </source>
</evidence>
<dbReference type="Proteomes" id="UP000241421">
    <property type="component" value="Unassembled WGS sequence"/>
</dbReference>
<keyword evidence="4 9" id="KW-0812">Transmembrane</keyword>
<evidence type="ECO:0000313" key="13">
    <source>
        <dbReference type="Proteomes" id="UP000241421"/>
    </source>
</evidence>
<dbReference type="EC" id="3.4.23.36" evidence="9"/>
<feature type="transmembrane region" description="Helical" evidence="9">
    <location>
        <begin position="139"/>
        <end position="157"/>
    </location>
</feature>
<accession>A0A2U2HN53</accession>
<evidence type="ECO:0000256" key="3">
    <source>
        <dbReference type="ARBA" id="ARBA00022670"/>
    </source>
</evidence>
<comment type="pathway">
    <text evidence="9">Protein modification; lipoprotein biosynthesis (signal peptide cleavage).</text>
</comment>
<evidence type="ECO:0000256" key="2">
    <source>
        <dbReference type="ARBA" id="ARBA00022475"/>
    </source>
</evidence>
<evidence type="ECO:0000256" key="1">
    <source>
        <dbReference type="ARBA" id="ARBA00006139"/>
    </source>
</evidence>
<dbReference type="RefSeq" id="WP_106757238.1">
    <property type="nucleotide sequence ID" value="NZ_PXWF02000134.1"/>
</dbReference>
<evidence type="ECO:0000256" key="10">
    <source>
        <dbReference type="RuleBase" id="RU000594"/>
    </source>
</evidence>
<feature type="transmembrane region" description="Helical" evidence="9">
    <location>
        <begin position="73"/>
        <end position="91"/>
    </location>
</feature>
<dbReference type="EMBL" id="PXWF02000134">
    <property type="protein sequence ID" value="PWF48845.1"/>
    <property type="molecule type" value="Genomic_DNA"/>
</dbReference>
<feature type="transmembrane region" description="Helical" evidence="9">
    <location>
        <begin position="98"/>
        <end position="116"/>
    </location>
</feature>
<evidence type="ECO:0000256" key="11">
    <source>
        <dbReference type="RuleBase" id="RU004181"/>
    </source>
</evidence>
<feature type="active site" evidence="9">
    <location>
        <position position="145"/>
    </location>
</feature>
<evidence type="ECO:0000256" key="9">
    <source>
        <dbReference type="HAMAP-Rule" id="MF_00161"/>
    </source>
</evidence>
<comment type="function">
    <text evidence="9 10">This protein specifically catalyzes the removal of signal peptides from prolipoproteins.</text>
</comment>
<dbReference type="PRINTS" id="PR00781">
    <property type="entry name" value="LIPOSIGPTASE"/>
</dbReference>
<dbReference type="GO" id="GO:0004190">
    <property type="term" value="F:aspartic-type endopeptidase activity"/>
    <property type="evidence" value="ECO:0007669"/>
    <property type="project" value="UniProtKB-UniRule"/>
</dbReference>
<dbReference type="PANTHER" id="PTHR33695">
    <property type="entry name" value="LIPOPROTEIN SIGNAL PEPTIDASE"/>
    <property type="match status" value="1"/>
</dbReference>
<comment type="subcellular location">
    <subcellularLocation>
        <location evidence="9">Cell membrane</location>
        <topology evidence="9">Multi-pass membrane protein</topology>
    </subcellularLocation>
</comment>
<dbReference type="GO" id="GO:0006508">
    <property type="term" value="P:proteolysis"/>
    <property type="evidence" value="ECO:0007669"/>
    <property type="project" value="UniProtKB-KW"/>
</dbReference>
<keyword evidence="5 9" id="KW-0064">Aspartyl protease</keyword>
<keyword evidence="6 9" id="KW-0378">Hydrolase</keyword>
<dbReference type="OrthoDB" id="9810259at2"/>
<name>A0A2U2HN53_9BURK</name>
<evidence type="ECO:0000256" key="4">
    <source>
        <dbReference type="ARBA" id="ARBA00022692"/>
    </source>
</evidence>
<organism evidence="12 13">
    <name type="scientific">Massilia glaciei</name>
    <dbReference type="NCBI Taxonomy" id="1524097"/>
    <lineage>
        <taxon>Bacteria</taxon>
        <taxon>Pseudomonadati</taxon>
        <taxon>Pseudomonadota</taxon>
        <taxon>Betaproteobacteria</taxon>
        <taxon>Burkholderiales</taxon>
        <taxon>Oxalobacteraceae</taxon>
        <taxon>Telluria group</taxon>
        <taxon>Massilia</taxon>
    </lineage>
</organism>
<dbReference type="AlphaFoldDB" id="A0A2U2HN53"/>
<dbReference type="Pfam" id="PF01252">
    <property type="entry name" value="Peptidase_A8"/>
    <property type="match status" value="1"/>
</dbReference>
<keyword evidence="13" id="KW-1185">Reference proteome</keyword>
<evidence type="ECO:0000256" key="7">
    <source>
        <dbReference type="ARBA" id="ARBA00022989"/>
    </source>
</evidence>
<dbReference type="UniPathway" id="UPA00665"/>
<dbReference type="InterPro" id="IPR001872">
    <property type="entry name" value="Peptidase_A8"/>
</dbReference>
<dbReference type="HAMAP" id="MF_00161">
    <property type="entry name" value="LspA"/>
    <property type="match status" value="1"/>
</dbReference>
<reference evidence="12 13" key="1">
    <citation type="submission" date="2018-04" db="EMBL/GenBank/DDBJ databases">
        <title>Massilia violaceinigra sp. nov., a novel purple-pigmented bacterium isolated from Tianshan glacier, Xinjiang, China.</title>
        <authorList>
            <person name="Wang H."/>
        </authorList>
    </citation>
    <scope>NUCLEOTIDE SEQUENCE [LARGE SCALE GENOMIC DNA]</scope>
    <source>
        <strain evidence="12 13">B448-2</strain>
    </source>
</reference>
<dbReference type="GO" id="GO:0005886">
    <property type="term" value="C:plasma membrane"/>
    <property type="evidence" value="ECO:0007669"/>
    <property type="project" value="UniProtKB-SubCell"/>
</dbReference>
<keyword evidence="8 9" id="KW-0472">Membrane</keyword>